<dbReference type="PANTHER" id="PTHR21262">
    <property type="entry name" value="GUANOSINE-3',5'-BIS DIPHOSPHATE 3'-PYROPHOSPHOHYDROLASE"/>
    <property type="match status" value="1"/>
</dbReference>
<evidence type="ECO:0000256" key="1">
    <source>
        <dbReference type="SAM" id="MobiDB-lite"/>
    </source>
</evidence>
<dbReference type="CDD" id="cd12797">
    <property type="entry name" value="M23_peptidase"/>
    <property type="match status" value="1"/>
</dbReference>
<feature type="region of interest" description="Disordered" evidence="1">
    <location>
        <begin position="1"/>
        <end position="26"/>
    </location>
</feature>
<dbReference type="Pfam" id="PF13328">
    <property type="entry name" value="HD_4"/>
    <property type="match status" value="1"/>
</dbReference>
<evidence type="ECO:0000313" key="3">
    <source>
        <dbReference type="EMBL" id="KAL3798016.1"/>
    </source>
</evidence>
<organism evidence="3 4">
    <name type="scientific">Cyclotella atomus</name>
    <dbReference type="NCBI Taxonomy" id="382360"/>
    <lineage>
        <taxon>Eukaryota</taxon>
        <taxon>Sar</taxon>
        <taxon>Stramenopiles</taxon>
        <taxon>Ochrophyta</taxon>
        <taxon>Bacillariophyta</taxon>
        <taxon>Coscinodiscophyceae</taxon>
        <taxon>Thalassiosirophycidae</taxon>
        <taxon>Stephanodiscales</taxon>
        <taxon>Stephanodiscaceae</taxon>
        <taxon>Cyclotella</taxon>
    </lineage>
</organism>
<feature type="compositionally biased region" description="Basic residues" evidence="1">
    <location>
        <begin position="1"/>
        <end position="13"/>
    </location>
</feature>
<gene>
    <name evidence="3" type="ORF">ACHAWO_005431</name>
</gene>
<dbReference type="InterPro" id="IPR043519">
    <property type="entry name" value="NT_sf"/>
</dbReference>
<comment type="caution">
    <text evidence="3">The sequence shown here is derived from an EMBL/GenBank/DDBJ whole genome shotgun (WGS) entry which is preliminary data.</text>
</comment>
<accession>A0ABD3QE42</accession>
<feature type="compositionally biased region" description="Basic residues" evidence="1">
    <location>
        <begin position="518"/>
        <end position="529"/>
    </location>
</feature>
<dbReference type="Gene3D" id="2.70.70.10">
    <property type="entry name" value="Glucose Permease (Domain IIA)"/>
    <property type="match status" value="1"/>
</dbReference>
<keyword evidence="4" id="KW-1185">Reference proteome</keyword>
<dbReference type="Proteomes" id="UP001530400">
    <property type="component" value="Unassembled WGS sequence"/>
</dbReference>
<feature type="region of interest" description="Disordered" evidence="1">
    <location>
        <begin position="515"/>
        <end position="556"/>
    </location>
</feature>
<dbReference type="SUPFAM" id="SSF109604">
    <property type="entry name" value="HD-domain/PDEase-like"/>
    <property type="match status" value="1"/>
</dbReference>
<sequence>MPSKKKSKGKKKPSTQTDNGIDVQNLNAPSSSCWTATEECAYYAKFGCHIANIASQLPTPKSPNRKKNPAPSTCSQYNEMYSKALKSHPWLLGIERFDPSDYNPQDLECIPEIGLDDGEDSVSDEEEDQDNNITKCMTLTLTNIKNVTNICFVSVWDVDLCGGDGKVLQNGWNEMKIRANDDGAADGITTIKRKCTTFIVLCPPRTFVHLCYLAPNQYKVNHGEEDVDDGRNGGKVAITSWSQVDIENDIQPWSRHENINDEHSTRIHFPFKSLDVEQNNATHDTLTASSTEHKMFQCIQSENGQLTHFFHGNYHAIDFACPIGTSLYSPIDGVVVDVHECTAKNTANEVGGSLVLSCTSKTPKEVSGIAATNLFHWNSIMIRSNDDNNPLYIEYVHIQSKSCIVKPGEHVSKGQLICKSGSVGFSPTPHLHLCAYRSGDDGAASGVGMMNVDWFVAVRSSIASAKEEYYDALQDEVIIKRRQKGMQHQNKAKKKRNKLLREHLKVQIATTNFNDARKSKRRRKQHARGSKTLSTSTVAQIITGEGTEPLSPTQSMPPWLARYEQEDFEQYNHDQEPAISEAPPQSFSNEIIAAQKLKKLEQAMSGVFIDDRPHSTSIFSSNEIYDVLDSIRVSSQNNVNLIIGCADFLYLMLTLEENDEVRDIKSDLDDVLPRTLIMTRDVLVAAAFHYCDCVRARKGGIYDVVKAFMEAGGNGRLIQNHQDKQQQQQQHDNLMILPSVNNNADTVEETAIVMTKKTINRRGKSPIEKYGEETVRIAAGAAKLKRAEVMATAVNTKYDSDKSRVRRKSITADNLSVDASILRSFLVSLSEDWRALVIRSAACLYRLRGIVDEGNNSISNGRLVYSTTSMQTARDALKVYAPLAQRMGMQRLKSQIENTAFRILYPRQYDVSSALHDRDLVEMNTIIQVLTSRIEQLLMSDNIFMANIDNISVSSRVKEPYSLWKKILRYRKEAVKQSRATGSGSTFMPPTLSTRWVSDAVALRVILRGKQMPMEDEESLRTREKMLCYFALQMISDVWPASEANVAKDYIKNPKPNGYQSLHYTAALIINGDEWPFEVQIRSEEMHRIAEYGVAAHWDYKLQRKMRNALGESTYEKPLALPASIDAELAIEPTPELNDIIIEAPSVASKDRVGSYIDALTTSRESLVKNYVFIFVSSTESALDGRIISLDPTANLCSDVFKQYGGNVTPEILKEIVLYRNGIRISLNDDLTNGDVLTLTPEVIDMIEF</sequence>
<dbReference type="Pfam" id="PF04607">
    <property type="entry name" value="RelA_SpoT"/>
    <property type="match status" value="1"/>
</dbReference>
<dbReference type="SUPFAM" id="SSF81301">
    <property type="entry name" value="Nucleotidyltransferase"/>
    <property type="match status" value="1"/>
</dbReference>
<dbReference type="Gene3D" id="1.10.3210.10">
    <property type="entry name" value="Hypothetical protein af1432"/>
    <property type="match status" value="1"/>
</dbReference>
<dbReference type="InterPro" id="IPR016047">
    <property type="entry name" value="M23ase_b-sheet_dom"/>
</dbReference>
<dbReference type="InterPro" id="IPR011055">
    <property type="entry name" value="Dup_hybrid_motif"/>
</dbReference>
<evidence type="ECO:0000313" key="4">
    <source>
        <dbReference type="Proteomes" id="UP001530400"/>
    </source>
</evidence>
<evidence type="ECO:0000259" key="2">
    <source>
        <dbReference type="SMART" id="SM00954"/>
    </source>
</evidence>
<proteinExistence type="predicted"/>
<dbReference type="Gene3D" id="3.30.460.10">
    <property type="entry name" value="Beta Polymerase, domain 2"/>
    <property type="match status" value="1"/>
</dbReference>
<dbReference type="AlphaFoldDB" id="A0ABD3QE42"/>
<dbReference type="SMART" id="SM00954">
    <property type="entry name" value="RelA_SpoT"/>
    <property type="match status" value="1"/>
</dbReference>
<feature type="domain" description="RelA/SpoT" evidence="2">
    <location>
        <begin position="955"/>
        <end position="1104"/>
    </location>
</feature>
<dbReference type="InterPro" id="IPR007685">
    <property type="entry name" value="RelA_SpoT"/>
</dbReference>
<feature type="compositionally biased region" description="Polar residues" evidence="1">
    <location>
        <begin position="15"/>
        <end position="26"/>
    </location>
</feature>
<dbReference type="Pfam" id="PF01551">
    <property type="entry name" value="Peptidase_M23"/>
    <property type="match status" value="1"/>
</dbReference>
<name>A0ABD3QE42_9STRA</name>
<reference evidence="3 4" key="1">
    <citation type="submission" date="2024-10" db="EMBL/GenBank/DDBJ databases">
        <title>Updated reference genomes for cyclostephanoid diatoms.</title>
        <authorList>
            <person name="Roberts W.R."/>
            <person name="Alverson A.J."/>
        </authorList>
    </citation>
    <scope>NUCLEOTIDE SEQUENCE [LARGE SCALE GENOMIC DNA]</scope>
    <source>
        <strain evidence="3 4">AJA010-31</strain>
    </source>
</reference>
<dbReference type="CDD" id="cd05399">
    <property type="entry name" value="NT_Rel-Spo_like"/>
    <property type="match status" value="1"/>
</dbReference>
<dbReference type="PANTHER" id="PTHR21262:SF31">
    <property type="entry name" value="GTP PYROPHOSPHOKINASE"/>
    <property type="match status" value="1"/>
</dbReference>
<protein>
    <recommendedName>
        <fullName evidence="2">RelA/SpoT domain-containing protein</fullName>
    </recommendedName>
</protein>
<dbReference type="SUPFAM" id="SSF51261">
    <property type="entry name" value="Duplicated hybrid motif"/>
    <property type="match status" value="1"/>
</dbReference>
<feature type="compositionally biased region" description="Polar residues" evidence="1">
    <location>
        <begin position="531"/>
        <end position="540"/>
    </location>
</feature>
<dbReference type="EMBL" id="JALLPJ020000231">
    <property type="protein sequence ID" value="KAL3798016.1"/>
    <property type="molecule type" value="Genomic_DNA"/>
</dbReference>